<dbReference type="InterPro" id="IPR001394">
    <property type="entry name" value="Peptidase_C19_UCH"/>
</dbReference>
<dbReference type="GO" id="GO:0004843">
    <property type="term" value="F:cysteine-type deubiquitinase activity"/>
    <property type="evidence" value="ECO:0007669"/>
    <property type="project" value="UniProtKB-EC"/>
</dbReference>
<feature type="region of interest" description="Disordered" evidence="1">
    <location>
        <begin position="1363"/>
        <end position="1384"/>
    </location>
</feature>
<dbReference type="PROSITE" id="PS00972">
    <property type="entry name" value="USP_1"/>
    <property type="match status" value="1"/>
</dbReference>
<feature type="region of interest" description="Disordered" evidence="1">
    <location>
        <begin position="1066"/>
        <end position="1351"/>
    </location>
</feature>
<feature type="compositionally biased region" description="Basic and acidic residues" evidence="1">
    <location>
        <begin position="1226"/>
        <end position="1311"/>
    </location>
</feature>
<dbReference type="EC" id="3.4.19.12" evidence="4"/>
<dbReference type="PANTHER" id="PTHR24006:SF644">
    <property type="entry name" value="UBIQUITIN CARBOXYL-TERMINAL HYDROLASE 7"/>
    <property type="match status" value="1"/>
</dbReference>
<protein>
    <submittedName>
        <fullName evidence="4">Ubiquitin C-terminal hydrolase 12</fullName>
        <ecNumber evidence="4">3.4.19.12</ecNumber>
    </submittedName>
</protein>
<dbReference type="Pfam" id="PF22486">
    <property type="entry name" value="MATH_2"/>
    <property type="match status" value="1"/>
</dbReference>
<evidence type="ECO:0000259" key="3">
    <source>
        <dbReference type="PROSITE" id="PS50235"/>
    </source>
</evidence>
<evidence type="ECO:0000313" key="5">
    <source>
        <dbReference type="Proteomes" id="UP001281761"/>
    </source>
</evidence>
<evidence type="ECO:0000313" key="4">
    <source>
        <dbReference type="EMBL" id="KAK2945501.1"/>
    </source>
</evidence>
<feature type="region of interest" description="Disordered" evidence="1">
    <location>
        <begin position="798"/>
        <end position="825"/>
    </location>
</feature>
<dbReference type="SUPFAM" id="SSF49599">
    <property type="entry name" value="TRAF domain-like"/>
    <property type="match status" value="1"/>
</dbReference>
<feature type="region of interest" description="Disordered" evidence="1">
    <location>
        <begin position="710"/>
        <end position="743"/>
    </location>
</feature>
<reference evidence="4 5" key="1">
    <citation type="journal article" date="2022" name="bioRxiv">
        <title>Genomics of Preaxostyla Flagellates Illuminates Evolutionary Transitions and the Path Towards Mitochondrial Loss.</title>
        <authorList>
            <person name="Novak L.V.F."/>
            <person name="Treitli S.C."/>
            <person name="Pyrih J."/>
            <person name="Halakuc P."/>
            <person name="Pipaliya S.V."/>
            <person name="Vacek V."/>
            <person name="Brzon O."/>
            <person name="Soukal P."/>
            <person name="Eme L."/>
            <person name="Dacks J.B."/>
            <person name="Karnkowska A."/>
            <person name="Elias M."/>
            <person name="Hampl V."/>
        </authorList>
    </citation>
    <scope>NUCLEOTIDE SEQUENCE [LARGE SCALE GENOMIC DNA]</scope>
    <source>
        <strain evidence="4">NAU3</strain>
        <tissue evidence="4">Gut</tissue>
    </source>
</reference>
<feature type="domain" description="USP" evidence="3">
    <location>
        <begin position="172"/>
        <end position="563"/>
    </location>
</feature>
<feature type="compositionally biased region" description="Low complexity" evidence="1">
    <location>
        <begin position="710"/>
        <end position="729"/>
    </location>
</feature>
<dbReference type="PROSITE" id="PS00973">
    <property type="entry name" value="USP_2"/>
    <property type="match status" value="1"/>
</dbReference>
<dbReference type="Proteomes" id="UP001281761">
    <property type="component" value="Unassembled WGS sequence"/>
</dbReference>
<dbReference type="PANTHER" id="PTHR24006">
    <property type="entry name" value="UBIQUITIN CARBOXYL-TERMINAL HYDROLASE"/>
    <property type="match status" value="1"/>
</dbReference>
<proteinExistence type="predicted"/>
<dbReference type="InterPro" id="IPR050164">
    <property type="entry name" value="Peptidase_C19"/>
</dbReference>
<feature type="compositionally biased region" description="Polar residues" evidence="1">
    <location>
        <begin position="8"/>
        <end position="22"/>
    </location>
</feature>
<dbReference type="InterPro" id="IPR002083">
    <property type="entry name" value="MATH/TRAF_dom"/>
</dbReference>
<evidence type="ECO:0000259" key="2">
    <source>
        <dbReference type="PROSITE" id="PS50144"/>
    </source>
</evidence>
<dbReference type="PROSITE" id="PS50144">
    <property type="entry name" value="MATH"/>
    <property type="match status" value="1"/>
</dbReference>
<comment type="caution">
    <text evidence="4">The sequence shown here is derived from an EMBL/GenBank/DDBJ whole genome shotgun (WGS) entry which is preliminary data.</text>
</comment>
<gene>
    <name evidence="4" type="ORF">BLNAU_19574</name>
</gene>
<dbReference type="CDD" id="cd00121">
    <property type="entry name" value="MATH"/>
    <property type="match status" value="1"/>
</dbReference>
<feature type="region of interest" description="Disordered" evidence="1">
    <location>
        <begin position="1"/>
        <end position="25"/>
    </location>
</feature>
<dbReference type="InterPro" id="IPR038765">
    <property type="entry name" value="Papain-like_cys_pep_sf"/>
</dbReference>
<dbReference type="Gene3D" id="2.60.210.10">
    <property type="entry name" value="Apoptosis, Tumor Necrosis Factor Receptor Associated Protein 2, Chain A"/>
    <property type="match status" value="1"/>
</dbReference>
<feature type="region of interest" description="Disordered" evidence="1">
    <location>
        <begin position="419"/>
        <end position="472"/>
    </location>
</feature>
<dbReference type="InterPro" id="IPR018200">
    <property type="entry name" value="USP_CS"/>
</dbReference>
<keyword evidence="5" id="KW-1185">Reference proteome</keyword>
<feature type="compositionally biased region" description="Polar residues" evidence="1">
    <location>
        <begin position="801"/>
        <end position="824"/>
    </location>
</feature>
<accession>A0ABQ9X141</accession>
<dbReference type="PROSITE" id="PS50235">
    <property type="entry name" value="USP_3"/>
    <property type="match status" value="1"/>
</dbReference>
<dbReference type="Pfam" id="PF00443">
    <property type="entry name" value="UCH"/>
    <property type="match status" value="1"/>
</dbReference>
<organism evidence="4 5">
    <name type="scientific">Blattamonas nauphoetae</name>
    <dbReference type="NCBI Taxonomy" id="2049346"/>
    <lineage>
        <taxon>Eukaryota</taxon>
        <taxon>Metamonada</taxon>
        <taxon>Preaxostyla</taxon>
        <taxon>Oxymonadida</taxon>
        <taxon>Blattamonas</taxon>
    </lineage>
</organism>
<dbReference type="Gene3D" id="3.90.70.10">
    <property type="entry name" value="Cysteine proteinases"/>
    <property type="match status" value="1"/>
</dbReference>
<feature type="compositionally biased region" description="Basic and acidic residues" evidence="1">
    <location>
        <begin position="457"/>
        <end position="467"/>
    </location>
</feature>
<evidence type="ECO:0000256" key="1">
    <source>
        <dbReference type="SAM" id="MobiDB-lite"/>
    </source>
</evidence>
<name>A0ABQ9X141_9EUKA</name>
<dbReference type="EMBL" id="JARBJD010000258">
    <property type="protein sequence ID" value="KAK2945501.1"/>
    <property type="molecule type" value="Genomic_DNA"/>
</dbReference>
<keyword evidence="4" id="KW-0378">Hydrolase</keyword>
<dbReference type="InterPro" id="IPR028889">
    <property type="entry name" value="USP"/>
</dbReference>
<dbReference type="SUPFAM" id="SSF54001">
    <property type="entry name" value="Cysteine proteinases"/>
    <property type="match status" value="1"/>
</dbReference>
<feature type="compositionally biased region" description="Basic and acidic residues" evidence="1">
    <location>
        <begin position="419"/>
        <end position="442"/>
    </location>
</feature>
<sequence>MGCGCSSDGATGTFSSPHSTSKGSDEAHGIVVDLDIDFNAEERMKSETFTAFGLDWCIYFFPQVKAPEYFIAYLSCESIAHLDENLTLTFFFSITLHNKHKTQTITKEGATYFSPKSPLAGLRNFISVSKLNGKDGFIVDGKLHFTVQIRPTLDEKLTTTTPSATRAKTGFIGITNLGNTCYLNSLMQTLYHTSLFRWCIYHFPIDDMVDTAFEQRKLQLHGETIPKMAEALQRFFFNLQTSPSVVTTTELTRSFGWSARDSFYQHDVNELNRVLLDNLMTKLADTPFRGCINNLLEIRSLITTKCVDVDYVSRREEILFDISLPVKGFTSIYEALDDYSSVTKLDGDNKYKTEQFGYQDAERSTKFTQLPPVLHFQLMRWTFDFNTQQMKKANDWFEFPEELDMSPYVITLTDEEKAQMEEKKRLEEEEERKERDEKEAQKRASSASPDLPITPQKEIEEKEEKELPPLSPEMQKMFEGLETVKDHKYTLHSVLVHKGSLQNGHYYAYIQPKCDGNWFCFNDETVSQCPSDHAIESTYGEKPDNLSMGRTVGSAYMLVYVRTESIPKVLVNVKEDDIPSSIRETLVAQSEAKLKMTFKVFTEDILKKTGDLVVPSSAAIHLVVFRNSSFADFKQVISEKTNIPIELIRIWTLRTRKEKEGRKKHFPTISQTSLVPFGHTAVSGPENNESEIMIDTLFFGTINAIYVESHTSSDSTPSATPTQSTSSPSQAIKHKLTPSLRRVSTKPKLTEQLTPYLVVVREFDPIHHTFTVIGAVSFLSYSLMSSVFPQIKDLLQKSRENASSPTEGQSDNPKPVALTSTNDPVSDDMNDYTLFLSDGHVKKASSWDGPLAKFKPGYEMVIQYNRHQAKDTAWMTAREYQEKTDNLITFSVSVDSDNVQPFEIEMDGRRFYTDLATEIANHIGVKPTHLKLWRTLRGFIPIPMSPDSKDCIGAISDQHWNSPKLRAPFTTTYGLIARPLKVPVAEFDKIKTVDLIVRDQGTTILLRTTVSVPMEGTVVTLLNATREKMKEVFPDGLTWAGQLALEMAKREDRVRDQIEERKKEQLRMAEEMRKGSRLQSGTTAEDEVDEKAEGKKDEKHEEMADADKKEDGEKGEVEEDKQQQEDKEETAQNKDNGEAKEEGKKEEEHGEESKEHQAEERKEERGENEQTHQESEPTDGRNGRAEVEQEEIVEHETDQDESVPREEKGADQAKKEGEEAYDEDLERLKGGGDAYSDHDGENDRLGKDETEIKDGNQAMEEKEEPKEEKEENEGKETNEQTKNTKDETENEEEKLNMTDEDQKPHKKEKEAASPSALEENVEENPNEPTQQNIPDTEREKEDDIEGDENEDKPNVAFADLAADDDQNPAPVPIGTDQTATPQPPNRHVLVSATTGISPSSPATPSVVPSTPTITPYVPIDNLPHCTPIDEIPLRLVVLTDNPRACAFIYVPTSSLVDVATDFATISVDIPPLGQFRTNSHSVRMIPVCFVNKVSKAIVDPEQTFFVHCSRYDTRPDIVARIRAILSEKKDAQVPELQDLSYRTTGMTIGKMSSISETQCGLNYYFHQILIEVDTPAAPSDTSSIPIFTPLRSRGIKLYC</sequence>
<feature type="domain" description="MATH" evidence="2">
    <location>
        <begin position="25"/>
        <end position="149"/>
    </location>
</feature>
<feature type="compositionally biased region" description="Basic and acidic residues" evidence="1">
    <location>
        <begin position="1091"/>
        <end position="1218"/>
    </location>
</feature>
<dbReference type="InterPro" id="IPR008974">
    <property type="entry name" value="TRAF-like"/>
</dbReference>